<accession>A0A7S4FGI4</accession>
<protein>
    <submittedName>
        <fullName evidence="2">Uncharacterized protein</fullName>
    </submittedName>
</protein>
<gene>
    <name evidence="2" type="ORF">EGYM00163_LOCUS4344</name>
</gene>
<feature type="region of interest" description="Disordered" evidence="1">
    <location>
        <begin position="29"/>
        <end position="63"/>
    </location>
</feature>
<name>A0A7S4FGI4_9EUGL</name>
<proteinExistence type="predicted"/>
<dbReference type="EMBL" id="HBJA01013745">
    <property type="protein sequence ID" value="CAE0793227.1"/>
    <property type="molecule type" value="Transcribed_RNA"/>
</dbReference>
<dbReference type="AlphaFoldDB" id="A0A7S4FGI4"/>
<feature type="compositionally biased region" description="Polar residues" evidence="1">
    <location>
        <begin position="43"/>
        <end position="60"/>
    </location>
</feature>
<sequence>MGFCKAPKQNKLQETHDLISSPIDLDCPHCSGNSNRSNHRKMTSGQLPATRLSSSPLQSSIHKHQLRQSPFLGRLAAQQLESAGDNRSSWPSDVLRLCTSDWRPLTMAP</sequence>
<organism evidence="2">
    <name type="scientific">Eutreptiella gymnastica</name>
    <dbReference type="NCBI Taxonomy" id="73025"/>
    <lineage>
        <taxon>Eukaryota</taxon>
        <taxon>Discoba</taxon>
        <taxon>Euglenozoa</taxon>
        <taxon>Euglenida</taxon>
        <taxon>Spirocuta</taxon>
        <taxon>Euglenophyceae</taxon>
        <taxon>Eutreptiales</taxon>
        <taxon>Eutreptiaceae</taxon>
        <taxon>Eutreptiella</taxon>
    </lineage>
</organism>
<reference evidence="2" key="1">
    <citation type="submission" date="2021-01" db="EMBL/GenBank/DDBJ databases">
        <authorList>
            <person name="Corre E."/>
            <person name="Pelletier E."/>
            <person name="Niang G."/>
            <person name="Scheremetjew M."/>
            <person name="Finn R."/>
            <person name="Kale V."/>
            <person name="Holt S."/>
            <person name="Cochrane G."/>
            <person name="Meng A."/>
            <person name="Brown T."/>
            <person name="Cohen L."/>
        </authorList>
    </citation>
    <scope>NUCLEOTIDE SEQUENCE</scope>
    <source>
        <strain evidence="2">CCMP1594</strain>
    </source>
</reference>
<evidence type="ECO:0000313" key="2">
    <source>
        <dbReference type="EMBL" id="CAE0793227.1"/>
    </source>
</evidence>
<evidence type="ECO:0000256" key="1">
    <source>
        <dbReference type="SAM" id="MobiDB-lite"/>
    </source>
</evidence>